<keyword evidence="2" id="KW-1185">Reference proteome</keyword>
<sequence>MKTLTKFLGALALIVTLASCLHHPPAPPRPPHPHGR</sequence>
<dbReference type="AlphaFoldDB" id="A0A1H1G604"/>
<name>A0A1H1G604_9FLAO</name>
<dbReference type="EMBL" id="FNKL01000004">
    <property type="protein sequence ID" value="SDR08664.1"/>
    <property type="molecule type" value="Genomic_DNA"/>
</dbReference>
<evidence type="ECO:0000313" key="2">
    <source>
        <dbReference type="Proteomes" id="UP000199627"/>
    </source>
</evidence>
<dbReference type="Proteomes" id="UP000199627">
    <property type="component" value="Unassembled WGS sequence"/>
</dbReference>
<organism evidence="1 2">
    <name type="scientific">Chryseobacterium soldanellicola</name>
    <dbReference type="NCBI Taxonomy" id="311333"/>
    <lineage>
        <taxon>Bacteria</taxon>
        <taxon>Pseudomonadati</taxon>
        <taxon>Bacteroidota</taxon>
        <taxon>Flavobacteriia</taxon>
        <taxon>Flavobacteriales</taxon>
        <taxon>Weeksellaceae</taxon>
        <taxon>Chryseobacterium group</taxon>
        <taxon>Chryseobacterium</taxon>
    </lineage>
</organism>
<proteinExistence type="predicted"/>
<protein>
    <recommendedName>
        <fullName evidence="3">Lipoprotein</fullName>
    </recommendedName>
</protein>
<gene>
    <name evidence="1" type="ORF">SAMN05421664_3474</name>
</gene>
<evidence type="ECO:0000313" key="1">
    <source>
        <dbReference type="EMBL" id="SDR08664.1"/>
    </source>
</evidence>
<accession>A0A1H1G604</accession>
<reference evidence="2" key="1">
    <citation type="submission" date="2016-10" db="EMBL/GenBank/DDBJ databases">
        <authorList>
            <person name="Varghese N."/>
            <person name="Submissions S."/>
        </authorList>
    </citation>
    <scope>NUCLEOTIDE SEQUENCE [LARGE SCALE GENOMIC DNA]</scope>
    <source>
        <strain evidence="2">DSM 17072</strain>
    </source>
</reference>
<evidence type="ECO:0008006" key="3">
    <source>
        <dbReference type="Google" id="ProtNLM"/>
    </source>
</evidence>
<dbReference type="PROSITE" id="PS51257">
    <property type="entry name" value="PROKAR_LIPOPROTEIN"/>
    <property type="match status" value="1"/>
</dbReference>